<sequence length="155" mass="16748">MGPVTRSMTHSSDSSAVATTPVSSSERVTAPLAGALANLDDASTVHGKEAKELRDAATEALVNVWRDARQSTSQLAQQFNQVRAATAGQDSNTQKERVLEEFVARLRSDIRYFVKLDNPTTFEQAVTKAQTVEQLLSEAASERLMNPTATPQTVA</sequence>
<feature type="compositionally biased region" description="Low complexity" evidence="1">
    <location>
        <begin position="11"/>
        <end position="25"/>
    </location>
</feature>
<dbReference type="EMBL" id="JOJR01000050">
    <property type="protein sequence ID" value="RCN48209.1"/>
    <property type="molecule type" value="Genomic_DNA"/>
</dbReference>
<accession>A0A368GXY1</accession>
<protein>
    <submittedName>
        <fullName evidence="2">Uncharacterized protein</fullName>
    </submittedName>
</protein>
<proteinExistence type="predicted"/>
<evidence type="ECO:0000256" key="1">
    <source>
        <dbReference type="SAM" id="MobiDB-lite"/>
    </source>
</evidence>
<feature type="region of interest" description="Disordered" evidence="1">
    <location>
        <begin position="1"/>
        <end position="26"/>
    </location>
</feature>
<evidence type="ECO:0000313" key="3">
    <source>
        <dbReference type="Proteomes" id="UP000252519"/>
    </source>
</evidence>
<gene>
    <name evidence="2" type="ORF">ANCCAN_05755</name>
</gene>
<dbReference type="Proteomes" id="UP000252519">
    <property type="component" value="Unassembled WGS sequence"/>
</dbReference>
<keyword evidence="3" id="KW-1185">Reference proteome</keyword>
<dbReference type="STRING" id="29170.A0A368GXY1"/>
<dbReference type="OrthoDB" id="5871270at2759"/>
<name>A0A368GXY1_ANCCA</name>
<evidence type="ECO:0000313" key="2">
    <source>
        <dbReference type="EMBL" id="RCN48209.1"/>
    </source>
</evidence>
<organism evidence="2 3">
    <name type="scientific">Ancylostoma caninum</name>
    <name type="common">Dog hookworm</name>
    <dbReference type="NCBI Taxonomy" id="29170"/>
    <lineage>
        <taxon>Eukaryota</taxon>
        <taxon>Metazoa</taxon>
        <taxon>Ecdysozoa</taxon>
        <taxon>Nematoda</taxon>
        <taxon>Chromadorea</taxon>
        <taxon>Rhabditida</taxon>
        <taxon>Rhabditina</taxon>
        <taxon>Rhabditomorpha</taxon>
        <taxon>Strongyloidea</taxon>
        <taxon>Ancylostomatidae</taxon>
        <taxon>Ancylostomatinae</taxon>
        <taxon>Ancylostoma</taxon>
    </lineage>
</organism>
<dbReference type="AlphaFoldDB" id="A0A368GXY1"/>
<feature type="compositionally biased region" description="Polar residues" evidence="1">
    <location>
        <begin position="1"/>
        <end position="10"/>
    </location>
</feature>
<feature type="non-terminal residue" evidence="2">
    <location>
        <position position="155"/>
    </location>
</feature>
<reference evidence="2 3" key="1">
    <citation type="submission" date="2014-10" db="EMBL/GenBank/DDBJ databases">
        <title>Draft genome of the hookworm Ancylostoma caninum.</title>
        <authorList>
            <person name="Mitreva M."/>
        </authorList>
    </citation>
    <scope>NUCLEOTIDE SEQUENCE [LARGE SCALE GENOMIC DNA]</scope>
    <source>
        <strain evidence="2 3">Baltimore</strain>
    </source>
</reference>
<comment type="caution">
    <text evidence="2">The sequence shown here is derived from an EMBL/GenBank/DDBJ whole genome shotgun (WGS) entry which is preliminary data.</text>
</comment>